<dbReference type="AlphaFoldDB" id="A0A7J8LWR8"/>
<dbReference type="Proteomes" id="UP000593572">
    <property type="component" value="Unassembled WGS sequence"/>
</dbReference>
<evidence type="ECO:0008006" key="3">
    <source>
        <dbReference type="Google" id="ProtNLM"/>
    </source>
</evidence>
<accession>A0A7J8LWR8</accession>
<dbReference type="EMBL" id="JABEZX010000005">
    <property type="protein sequence ID" value="MBA0556884.1"/>
    <property type="molecule type" value="Genomic_DNA"/>
</dbReference>
<gene>
    <name evidence="1" type="ORF">Golob_026953</name>
</gene>
<name>A0A7J8LWR8_9ROSI</name>
<keyword evidence="2" id="KW-1185">Reference proteome</keyword>
<reference evidence="1 2" key="1">
    <citation type="journal article" date="2019" name="Genome Biol. Evol.">
        <title>Insights into the evolution of the New World diploid cottons (Gossypium, subgenus Houzingenia) based on genome sequencing.</title>
        <authorList>
            <person name="Grover C.E."/>
            <person name="Arick M.A. 2nd"/>
            <person name="Thrash A."/>
            <person name="Conover J.L."/>
            <person name="Sanders W.S."/>
            <person name="Peterson D.G."/>
            <person name="Frelichowski J.E."/>
            <person name="Scheffler J.A."/>
            <person name="Scheffler B.E."/>
            <person name="Wendel J.F."/>
        </authorList>
    </citation>
    <scope>NUCLEOTIDE SEQUENCE [LARGE SCALE GENOMIC DNA]</scope>
    <source>
        <strain evidence="1">157</strain>
        <tissue evidence="1">Leaf</tissue>
    </source>
</reference>
<evidence type="ECO:0000313" key="1">
    <source>
        <dbReference type="EMBL" id="MBA0556884.1"/>
    </source>
</evidence>
<sequence length="63" mass="7292">MEDDTGISNSTIIRRIHQMLKKLKQWKIQYVPKGSNLIADSLAKIVCIRSLGLRLFVDRPLRI</sequence>
<comment type="caution">
    <text evidence="1">The sequence shown here is derived from an EMBL/GenBank/DDBJ whole genome shotgun (WGS) entry which is preliminary data.</text>
</comment>
<organism evidence="1 2">
    <name type="scientific">Gossypium lobatum</name>
    <dbReference type="NCBI Taxonomy" id="34289"/>
    <lineage>
        <taxon>Eukaryota</taxon>
        <taxon>Viridiplantae</taxon>
        <taxon>Streptophyta</taxon>
        <taxon>Embryophyta</taxon>
        <taxon>Tracheophyta</taxon>
        <taxon>Spermatophyta</taxon>
        <taxon>Magnoliopsida</taxon>
        <taxon>eudicotyledons</taxon>
        <taxon>Gunneridae</taxon>
        <taxon>Pentapetalae</taxon>
        <taxon>rosids</taxon>
        <taxon>malvids</taxon>
        <taxon>Malvales</taxon>
        <taxon>Malvaceae</taxon>
        <taxon>Malvoideae</taxon>
        <taxon>Gossypium</taxon>
    </lineage>
</organism>
<evidence type="ECO:0000313" key="2">
    <source>
        <dbReference type="Proteomes" id="UP000593572"/>
    </source>
</evidence>
<proteinExistence type="predicted"/>
<protein>
    <recommendedName>
        <fullName evidence="3">RNase H type-1 domain-containing protein</fullName>
    </recommendedName>
</protein>